<dbReference type="EMBL" id="GEDG01021300">
    <property type="protein sequence ID" value="JAP18422.1"/>
    <property type="molecule type" value="Transcribed_RNA"/>
</dbReference>
<dbReference type="AlphaFoldDB" id="A0A0V0HG28"/>
<dbReference type="PANTHER" id="PTHR31286">
    <property type="entry name" value="GLYCINE-RICH CELL WALL STRUCTURAL PROTEIN 1.8-LIKE"/>
    <property type="match status" value="1"/>
</dbReference>
<feature type="region of interest" description="Disordered" evidence="1">
    <location>
        <begin position="99"/>
        <end position="127"/>
    </location>
</feature>
<feature type="region of interest" description="Disordered" evidence="1">
    <location>
        <begin position="188"/>
        <end position="222"/>
    </location>
</feature>
<dbReference type="PANTHER" id="PTHR31286:SF99">
    <property type="entry name" value="DUF4283 DOMAIN-CONTAINING PROTEIN"/>
    <property type="match status" value="1"/>
</dbReference>
<sequence>METYSAIWIRLPELPTEFYDHSILAKVGKKLGKLVKTDVCTSATLRGQYELICVELPIGIPVKKFIYIGYHRQPIVYEGADIVCTGCGVLGHTIQNCISKQPPQEQPNKDKDREEDKSISQLSTGEDEVPWQTVTFTKRRQQIRRPTLSNKNNNPGTNVKLFHAETGKYLDSQVYKYRKKIISTLDAKNKGSITPRIQNESYTPENLDKIQHTSSISNTDTS</sequence>
<name>A0A0V0HG28_SOLCH</name>
<evidence type="ECO:0000256" key="1">
    <source>
        <dbReference type="SAM" id="MobiDB-lite"/>
    </source>
</evidence>
<reference evidence="2" key="1">
    <citation type="submission" date="2015-12" db="EMBL/GenBank/DDBJ databases">
        <title>Gene expression during late stages of embryo sac development: a critical building block for successful pollen-pistil interactions.</title>
        <authorList>
            <person name="Liu Y."/>
            <person name="Joly V."/>
            <person name="Sabar M."/>
            <person name="Matton D.P."/>
        </authorList>
    </citation>
    <scope>NUCLEOTIDE SEQUENCE</scope>
</reference>
<feature type="compositionally biased region" description="Polar residues" evidence="1">
    <location>
        <begin position="191"/>
        <end position="204"/>
    </location>
</feature>
<feature type="compositionally biased region" description="Basic and acidic residues" evidence="1">
    <location>
        <begin position="107"/>
        <end position="118"/>
    </location>
</feature>
<proteinExistence type="predicted"/>
<organism evidence="2">
    <name type="scientific">Solanum chacoense</name>
    <name type="common">Chaco potato</name>
    <dbReference type="NCBI Taxonomy" id="4108"/>
    <lineage>
        <taxon>Eukaryota</taxon>
        <taxon>Viridiplantae</taxon>
        <taxon>Streptophyta</taxon>
        <taxon>Embryophyta</taxon>
        <taxon>Tracheophyta</taxon>
        <taxon>Spermatophyta</taxon>
        <taxon>Magnoliopsida</taxon>
        <taxon>eudicotyledons</taxon>
        <taxon>Gunneridae</taxon>
        <taxon>Pentapetalae</taxon>
        <taxon>asterids</taxon>
        <taxon>lamiids</taxon>
        <taxon>Solanales</taxon>
        <taxon>Solanaceae</taxon>
        <taxon>Solanoideae</taxon>
        <taxon>Solaneae</taxon>
        <taxon>Solanum</taxon>
    </lineage>
</organism>
<feature type="compositionally biased region" description="Polar residues" evidence="1">
    <location>
        <begin position="212"/>
        <end position="222"/>
    </location>
</feature>
<accession>A0A0V0HG28</accession>
<protein>
    <submittedName>
        <fullName evidence="2">Putative ovule protein</fullName>
    </submittedName>
</protein>
<dbReference type="InterPro" id="IPR040256">
    <property type="entry name" value="At4g02000-like"/>
</dbReference>
<evidence type="ECO:0000313" key="2">
    <source>
        <dbReference type="EMBL" id="JAP18422.1"/>
    </source>
</evidence>